<name>A0A1H7IBN2_9LACT</name>
<dbReference type="PANTHER" id="PTHR36111">
    <property type="entry name" value="INNER MEMBRANE PROTEIN-RELATED"/>
    <property type="match status" value="1"/>
</dbReference>
<dbReference type="InterPro" id="IPR007563">
    <property type="entry name" value="DUF554"/>
</dbReference>
<keyword evidence="1" id="KW-0812">Transmembrane</keyword>
<feature type="transmembrane region" description="Helical" evidence="1">
    <location>
        <begin position="96"/>
        <end position="121"/>
    </location>
</feature>
<feature type="transmembrane region" description="Helical" evidence="1">
    <location>
        <begin position="6"/>
        <end position="22"/>
    </location>
</feature>
<dbReference type="EMBL" id="FNZU01000004">
    <property type="protein sequence ID" value="SEK59889.1"/>
    <property type="molecule type" value="Genomic_DNA"/>
</dbReference>
<organism evidence="2 3">
    <name type="scientific">Alkalibacterium pelagium</name>
    <dbReference type="NCBI Taxonomy" id="426702"/>
    <lineage>
        <taxon>Bacteria</taxon>
        <taxon>Bacillati</taxon>
        <taxon>Bacillota</taxon>
        <taxon>Bacilli</taxon>
        <taxon>Lactobacillales</taxon>
        <taxon>Carnobacteriaceae</taxon>
        <taxon>Alkalibacterium</taxon>
    </lineage>
</organism>
<dbReference type="Pfam" id="PF04474">
    <property type="entry name" value="DUF554"/>
    <property type="match status" value="1"/>
</dbReference>
<evidence type="ECO:0000313" key="3">
    <source>
        <dbReference type="Proteomes" id="UP000199081"/>
    </source>
</evidence>
<keyword evidence="3" id="KW-1185">Reference proteome</keyword>
<proteinExistence type="predicted"/>
<dbReference type="AlphaFoldDB" id="A0A1H7IBN2"/>
<reference evidence="3" key="1">
    <citation type="submission" date="2016-10" db="EMBL/GenBank/DDBJ databases">
        <authorList>
            <person name="Varghese N."/>
            <person name="Submissions S."/>
        </authorList>
    </citation>
    <scope>NUCLEOTIDE SEQUENCE [LARGE SCALE GENOMIC DNA]</scope>
    <source>
        <strain evidence="3">DSM 19183</strain>
    </source>
</reference>
<feature type="transmembrane region" description="Helical" evidence="1">
    <location>
        <begin position="184"/>
        <end position="203"/>
    </location>
</feature>
<keyword evidence="1" id="KW-0472">Membrane</keyword>
<accession>A0A1H7IBN2</accession>
<keyword evidence="1" id="KW-1133">Transmembrane helix</keyword>
<feature type="transmembrane region" description="Helical" evidence="1">
    <location>
        <begin position="209"/>
        <end position="226"/>
    </location>
</feature>
<dbReference type="OrthoDB" id="9797976at2"/>
<dbReference type="PANTHER" id="PTHR36111:SF2">
    <property type="entry name" value="INNER MEMBRANE PROTEIN"/>
    <property type="match status" value="1"/>
</dbReference>
<sequence>MFFGVIINTLAIFIGGTIGLFVNKGIPLRIEKALMRALALSAIYIGITGMMSGENTIYIILSLVIGAAVGEVIDLDDKIHQLGTSLEYRFPSKNGSLSISKGFVMSSLIMAVGAMSIVGPLESGLTENHTILLTKALMDGITSIILASSLGIGVIFSGVLVFLYQGAITLFASALDIILTDAMINDINAVGSILILALGLNILEVTKLKVMNFVPAIAIPLLFFLFY</sequence>
<feature type="transmembrane region" description="Helical" evidence="1">
    <location>
        <begin position="141"/>
        <end position="164"/>
    </location>
</feature>
<evidence type="ECO:0000256" key="1">
    <source>
        <dbReference type="SAM" id="Phobius"/>
    </source>
</evidence>
<dbReference type="RefSeq" id="WP_091479633.1">
    <property type="nucleotide sequence ID" value="NZ_BJYC01000004.1"/>
</dbReference>
<feature type="transmembrane region" description="Helical" evidence="1">
    <location>
        <begin position="34"/>
        <end position="51"/>
    </location>
</feature>
<protein>
    <recommendedName>
        <fullName evidence="4">DUF554 domain-containing protein</fullName>
    </recommendedName>
</protein>
<evidence type="ECO:0000313" key="2">
    <source>
        <dbReference type="EMBL" id="SEK59889.1"/>
    </source>
</evidence>
<gene>
    <name evidence="2" type="ORF">SAMN04488099_10476</name>
</gene>
<evidence type="ECO:0008006" key="4">
    <source>
        <dbReference type="Google" id="ProtNLM"/>
    </source>
</evidence>
<dbReference type="Proteomes" id="UP000199081">
    <property type="component" value="Unassembled WGS sequence"/>
</dbReference>